<evidence type="ECO:0000256" key="1">
    <source>
        <dbReference type="SAM" id="MobiDB-lite"/>
    </source>
</evidence>
<protein>
    <submittedName>
        <fullName evidence="2">Uncharacterized protein</fullName>
    </submittedName>
</protein>
<reference evidence="2 3" key="1">
    <citation type="journal article" date="2024" name="Commun. Biol.">
        <title>Comparative genomic analysis of thermophilic fungi reveals convergent evolutionary adaptations and gene losses.</title>
        <authorList>
            <person name="Steindorff A.S."/>
            <person name="Aguilar-Pontes M.V."/>
            <person name="Robinson A.J."/>
            <person name="Andreopoulos B."/>
            <person name="LaButti K."/>
            <person name="Kuo A."/>
            <person name="Mondo S."/>
            <person name="Riley R."/>
            <person name="Otillar R."/>
            <person name="Haridas S."/>
            <person name="Lipzen A."/>
            <person name="Grimwood J."/>
            <person name="Schmutz J."/>
            <person name="Clum A."/>
            <person name="Reid I.D."/>
            <person name="Moisan M.C."/>
            <person name="Butler G."/>
            <person name="Nguyen T.T.M."/>
            <person name="Dewar K."/>
            <person name="Conant G."/>
            <person name="Drula E."/>
            <person name="Henrissat B."/>
            <person name="Hansel C."/>
            <person name="Singer S."/>
            <person name="Hutchinson M.I."/>
            <person name="de Vries R.P."/>
            <person name="Natvig D.O."/>
            <person name="Powell A.J."/>
            <person name="Tsang A."/>
            <person name="Grigoriev I.V."/>
        </authorList>
    </citation>
    <scope>NUCLEOTIDE SEQUENCE [LARGE SCALE GENOMIC DNA]</scope>
    <source>
        <strain evidence="2 3">CBS 494.80</strain>
    </source>
</reference>
<dbReference type="Proteomes" id="UP001595075">
    <property type="component" value="Unassembled WGS sequence"/>
</dbReference>
<organism evidence="2 3">
    <name type="scientific">Oculimacula yallundae</name>
    <dbReference type="NCBI Taxonomy" id="86028"/>
    <lineage>
        <taxon>Eukaryota</taxon>
        <taxon>Fungi</taxon>
        <taxon>Dikarya</taxon>
        <taxon>Ascomycota</taxon>
        <taxon>Pezizomycotina</taxon>
        <taxon>Leotiomycetes</taxon>
        <taxon>Helotiales</taxon>
        <taxon>Ploettnerulaceae</taxon>
        <taxon>Oculimacula</taxon>
    </lineage>
</organism>
<feature type="region of interest" description="Disordered" evidence="1">
    <location>
        <begin position="1"/>
        <end position="97"/>
    </location>
</feature>
<sequence length="97" mass="11021">MLFETNNSQHARTACIQKENPSNNKQNLPQNPKTTPDHKKKHESNRVSLTHQVKKIIIFQISARVSDSRPNGNASPSQMTERVNSRKGKSKDEIDQT</sequence>
<evidence type="ECO:0000313" key="2">
    <source>
        <dbReference type="EMBL" id="KAL2072064.1"/>
    </source>
</evidence>
<feature type="compositionally biased region" description="Polar residues" evidence="1">
    <location>
        <begin position="63"/>
        <end position="82"/>
    </location>
</feature>
<dbReference type="EMBL" id="JAZHXI010000004">
    <property type="protein sequence ID" value="KAL2072064.1"/>
    <property type="molecule type" value="Genomic_DNA"/>
</dbReference>
<name>A0ABR4CSL2_9HELO</name>
<comment type="caution">
    <text evidence="2">The sequence shown here is derived from an EMBL/GenBank/DDBJ whole genome shotgun (WGS) entry which is preliminary data.</text>
</comment>
<accession>A0ABR4CSL2</accession>
<evidence type="ECO:0000313" key="3">
    <source>
        <dbReference type="Proteomes" id="UP001595075"/>
    </source>
</evidence>
<proteinExistence type="predicted"/>
<gene>
    <name evidence="2" type="ORF">VTL71DRAFT_11407</name>
</gene>
<feature type="compositionally biased region" description="Polar residues" evidence="1">
    <location>
        <begin position="1"/>
        <end position="11"/>
    </location>
</feature>
<feature type="compositionally biased region" description="Polar residues" evidence="1">
    <location>
        <begin position="19"/>
        <end position="34"/>
    </location>
</feature>
<keyword evidence="3" id="KW-1185">Reference proteome</keyword>